<dbReference type="GO" id="GO:0005829">
    <property type="term" value="C:cytosol"/>
    <property type="evidence" value="ECO:0007669"/>
    <property type="project" value="TreeGrafter"/>
</dbReference>
<dbReference type="PANTHER" id="PTHR30283:SF4">
    <property type="entry name" value="PEROXIDE STRESS RESISTANCE PROTEIN YAAA"/>
    <property type="match status" value="1"/>
</dbReference>
<proteinExistence type="predicted"/>
<dbReference type="AlphaFoldDB" id="A0A6G5QH42"/>
<reference evidence="1 2" key="1">
    <citation type="submission" date="2016-07" db="EMBL/GenBank/DDBJ databases">
        <title>Comparative genomics of the Campylobacter concisus group.</title>
        <authorList>
            <person name="Miller W.G."/>
            <person name="Yee E."/>
            <person name="Chapman M.H."/>
            <person name="Huynh S."/>
            <person name="Bono J.L."/>
            <person name="On S.L.W."/>
            <person name="StLeger J."/>
            <person name="Foster G."/>
            <person name="Parker C.T."/>
        </authorList>
    </citation>
    <scope>NUCLEOTIDE SEQUENCE [LARGE SCALE GENOMIC DNA]</scope>
    <source>
        <strain evidence="1 2">CCUG 21559</strain>
    </source>
</reference>
<dbReference type="GO" id="GO:0033194">
    <property type="term" value="P:response to hydroperoxide"/>
    <property type="evidence" value="ECO:0007669"/>
    <property type="project" value="TreeGrafter"/>
</dbReference>
<sequence length="243" mass="28316">MKILFSPSEAKRQECGKDIICLEKFIFPELSSHRLRALKIYDDFIANSDDSLICKLFGLKDFNPSLKQSIFKKGCIKAIKRYTGVAYNALNYDSLDKNTQNFIDDNTLIFSNLFGVIRASDLIPEYKLKQGERIGDFNLELFFKQNFSKHIDDFLKDEILVDLRAEFYKKFYEIKQEYLTFKFVKNKKIVSHYAKAYRGKILRELALKNAKTKDEILALNFTEATLVQIQKIGLKTELVLEIS</sequence>
<accession>A0A6G5QH42</accession>
<dbReference type="EMBL" id="CP012542">
    <property type="protein sequence ID" value="QCD44952.1"/>
    <property type="molecule type" value="Genomic_DNA"/>
</dbReference>
<dbReference type="Pfam" id="PF03883">
    <property type="entry name" value="H2O2_YaaD"/>
    <property type="match status" value="1"/>
</dbReference>
<name>A0A6G5QH42_9BACT</name>
<evidence type="ECO:0000313" key="2">
    <source>
        <dbReference type="Proteomes" id="UP000503264"/>
    </source>
</evidence>
<gene>
    <name evidence="1" type="ORF">CMUC_1180</name>
</gene>
<dbReference type="RefSeq" id="WP_169776596.1">
    <property type="nucleotide sequence ID" value="NZ_CP012542.1"/>
</dbReference>
<organism evidence="1 2">
    <name type="scientific">Campylobacter mucosalis CCUG 21559</name>
    <dbReference type="NCBI Taxonomy" id="1032067"/>
    <lineage>
        <taxon>Bacteria</taxon>
        <taxon>Pseudomonadati</taxon>
        <taxon>Campylobacterota</taxon>
        <taxon>Epsilonproteobacteria</taxon>
        <taxon>Campylobacterales</taxon>
        <taxon>Campylobacteraceae</taxon>
        <taxon>Campylobacter</taxon>
    </lineage>
</organism>
<keyword evidence="2" id="KW-1185">Reference proteome</keyword>
<protein>
    <submittedName>
        <fullName evidence="1">Putative DUF328 domain protein</fullName>
    </submittedName>
</protein>
<dbReference type="InterPro" id="IPR005583">
    <property type="entry name" value="YaaA"/>
</dbReference>
<evidence type="ECO:0000313" key="1">
    <source>
        <dbReference type="EMBL" id="QCD44952.1"/>
    </source>
</evidence>
<dbReference type="Proteomes" id="UP000503264">
    <property type="component" value="Chromosome"/>
</dbReference>
<dbReference type="PANTHER" id="PTHR30283">
    <property type="entry name" value="PEROXIDE STRESS RESPONSE PROTEIN YAAA"/>
    <property type="match status" value="1"/>
</dbReference>